<keyword evidence="3" id="KW-1185">Reference proteome</keyword>
<dbReference type="EMBL" id="JBFXLU010000029">
    <property type="protein sequence ID" value="KAL2851630.1"/>
    <property type="molecule type" value="Genomic_DNA"/>
</dbReference>
<dbReference type="InterPro" id="IPR022190">
    <property type="entry name" value="DUF3716"/>
</dbReference>
<sequence length="301" mass="33043">MAPLFPGLTGLHENAATPKIPSISADCLPADASSETDEDADDIPFAPSSQYYNPHNDQITTASRCASIGVFIDDLPIISPGNYDPHLQHYTDLPVLRKLDWQTDDNGNPVRKTLYGTALRAAFIQTRGAPAEISCNWCANGRGIWKSCIVDDNPSKGSESVPSYGVCANCRFSRNWDVLTSGERRPLEPNRRDEIARKNSPPASLPTLGTWGPLERPAGSNNHGDIERPDVAPAQPGSSLKSSKNDGRVVKFPLPLDAVDDLPLLREAFKDLARPLATVDKRIKQLEDKEREKKLNPWDLI</sequence>
<evidence type="ECO:0000256" key="1">
    <source>
        <dbReference type="SAM" id="MobiDB-lite"/>
    </source>
</evidence>
<dbReference type="Proteomes" id="UP001610446">
    <property type="component" value="Unassembled WGS sequence"/>
</dbReference>
<dbReference type="Pfam" id="PF12511">
    <property type="entry name" value="DUF3716"/>
    <property type="match status" value="1"/>
</dbReference>
<proteinExistence type="predicted"/>
<evidence type="ECO:0000313" key="3">
    <source>
        <dbReference type="Proteomes" id="UP001610446"/>
    </source>
</evidence>
<feature type="compositionally biased region" description="Basic and acidic residues" evidence="1">
    <location>
        <begin position="183"/>
        <end position="197"/>
    </location>
</feature>
<gene>
    <name evidence="2" type="ORF">BJY01DRAFT_244963</name>
</gene>
<feature type="region of interest" description="Disordered" evidence="1">
    <location>
        <begin position="183"/>
        <end position="247"/>
    </location>
</feature>
<protein>
    <submittedName>
        <fullName evidence="2">Uncharacterized protein</fullName>
    </submittedName>
</protein>
<accession>A0ABR4KH69</accession>
<reference evidence="2 3" key="1">
    <citation type="submission" date="2024-07" db="EMBL/GenBank/DDBJ databases">
        <title>Section-level genome sequencing and comparative genomics of Aspergillus sections Usti and Cavernicolus.</title>
        <authorList>
            <consortium name="Lawrence Berkeley National Laboratory"/>
            <person name="Nybo J.L."/>
            <person name="Vesth T.C."/>
            <person name="Theobald S."/>
            <person name="Frisvad J.C."/>
            <person name="Larsen T.O."/>
            <person name="Kjaerboelling I."/>
            <person name="Rothschild-Mancinelli K."/>
            <person name="Lyhne E.K."/>
            <person name="Kogle M.E."/>
            <person name="Barry K."/>
            <person name="Clum A."/>
            <person name="Na H."/>
            <person name="Ledsgaard L."/>
            <person name="Lin J."/>
            <person name="Lipzen A."/>
            <person name="Kuo A."/>
            <person name="Riley R."/>
            <person name="Mondo S."/>
            <person name="Labutti K."/>
            <person name="Haridas S."/>
            <person name="Pangalinan J."/>
            <person name="Salamov A.A."/>
            <person name="Simmons B.A."/>
            <person name="Magnuson J.K."/>
            <person name="Chen J."/>
            <person name="Drula E."/>
            <person name="Henrissat B."/>
            <person name="Wiebenga A."/>
            <person name="Lubbers R.J."/>
            <person name="Gomes A.C."/>
            <person name="Makela M.R."/>
            <person name="Stajich J."/>
            <person name="Grigoriev I.V."/>
            <person name="Mortensen U.H."/>
            <person name="De Vries R.P."/>
            <person name="Baker S.E."/>
            <person name="Andersen M.R."/>
        </authorList>
    </citation>
    <scope>NUCLEOTIDE SEQUENCE [LARGE SCALE GENOMIC DNA]</scope>
    <source>
        <strain evidence="2 3">CBS 123904</strain>
    </source>
</reference>
<comment type="caution">
    <text evidence="2">The sequence shown here is derived from an EMBL/GenBank/DDBJ whole genome shotgun (WGS) entry which is preliminary data.</text>
</comment>
<evidence type="ECO:0000313" key="2">
    <source>
        <dbReference type="EMBL" id="KAL2851630.1"/>
    </source>
</evidence>
<organism evidence="2 3">
    <name type="scientific">Aspergillus pseudoustus</name>
    <dbReference type="NCBI Taxonomy" id="1810923"/>
    <lineage>
        <taxon>Eukaryota</taxon>
        <taxon>Fungi</taxon>
        <taxon>Dikarya</taxon>
        <taxon>Ascomycota</taxon>
        <taxon>Pezizomycotina</taxon>
        <taxon>Eurotiomycetes</taxon>
        <taxon>Eurotiomycetidae</taxon>
        <taxon>Eurotiales</taxon>
        <taxon>Aspergillaceae</taxon>
        <taxon>Aspergillus</taxon>
        <taxon>Aspergillus subgen. Nidulantes</taxon>
    </lineage>
</organism>
<name>A0ABR4KH69_9EURO</name>